<organism evidence="1 2">
    <name type="scientific">Pendulispora albinea</name>
    <dbReference type="NCBI Taxonomy" id="2741071"/>
    <lineage>
        <taxon>Bacteria</taxon>
        <taxon>Pseudomonadati</taxon>
        <taxon>Myxococcota</taxon>
        <taxon>Myxococcia</taxon>
        <taxon>Myxococcales</taxon>
        <taxon>Sorangiineae</taxon>
        <taxon>Pendulisporaceae</taxon>
        <taxon>Pendulispora</taxon>
    </lineage>
</organism>
<protein>
    <submittedName>
        <fullName evidence="1">Uncharacterized protein</fullName>
    </submittedName>
</protein>
<sequence>MKKRRAGATETFGISLDPETKQFLREEADRKYQGNVSALITELAKEAKRQAAFERAWKWYGGPEPTPEESAAIRAEWAEGWTLASKAKKSRRKKAA</sequence>
<proteinExistence type="predicted"/>
<reference evidence="1 2" key="1">
    <citation type="submission" date="2021-12" db="EMBL/GenBank/DDBJ databases">
        <title>Discovery of the Pendulisporaceae a myxobacterial family with distinct sporulation behavior and unique specialized metabolism.</title>
        <authorList>
            <person name="Garcia R."/>
            <person name="Popoff A."/>
            <person name="Bader C.D."/>
            <person name="Loehr J."/>
            <person name="Walesch S."/>
            <person name="Walt C."/>
            <person name="Boldt J."/>
            <person name="Bunk B."/>
            <person name="Haeckl F.J.F.P.J."/>
            <person name="Gunesch A.P."/>
            <person name="Birkelbach J."/>
            <person name="Nuebel U."/>
            <person name="Pietschmann T."/>
            <person name="Bach T."/>
            <person name="Mueller R."/>
        </authorList>
    </citation>
    <scope>NUCLEOTIDE SEQUENCE [LARGE SCALE GENOMIC DNA]</scope>
    <source>
        <strain evidence="1 2">MSr11954</strain>
    </source>
</reference>
<gene>
    <name evidence="1" type="ORF">LZC94_47700</name>
</gene>
<evidence type="ECO:0000313" key="2">
    <source>
        <dbReference type="Proteomes" id="UP001370348"/>
    </source>
</evidence>
<evidence type="ECO:0000313" key="1">
    <source>
        <dbReference type="EMBL" id="WXB15495.1"/>
    </source>
</evidence>
<dbReference type="RefSeq" id="WP_394825124.1">
    <property type="nucleotide sequence ID" value="NZ_CP089984.1"/>
</dbReference>
<dbReference type="EMBL" id="CP089984">
    <property type="protein sequence ID" value="WXB15495.1"/>
    <property type="molecule type" value="Genomic_DNA"/>
</dbReference>
<keyword evidence="2" id="KW-1185">Reference proteome</keyword>
<name>A0ABZ2M296_9BACT</name>
<dbReference type="Proteomes" id="UP001370348">
    <property type="component" value="Chromosome"/>
</dbReference>
<accession>A0ABZ2M296</accession>